<keyword evidence="1" id="KW-1133">Transmembrane helix</keyword>
<feature type="transmembrane region" description="Helical" evidence="1">
    <location>
        <begin position="40"/>
        <end position="62"/>
    </location>
</feature>
<dbReference type="EMBL" id="QORE01004247">
    <property type="protein sequence ID" value="RCI62956.1"/>
    <property type="molecule type" value="Genomic_DNA"/>
</dbReference>
<name>A0A367LTA0_PSEAI</name>
<organism evidence="2 3">
    <name type="scientific">Pseudomonas aeruginosa</name>
    <dbReference type="NCBI Taxonomy" id="287"/>
    <lineage>
        <taxon>Bacteria</taxon>
        <taxon>Pseudomonadati</taxon>
        <taxon>Pseudomonadota</taxon>
        <taxon>Gammaproteobacteria</taxon>
        <taxon>Pseudomonadales</taxon>
        <taxon>Pseudomonadaceae</taxon>
        <taxon>Pseudomonas</taxon>
    </lineage>
</organism>
<evidence type="ECO:0000256" key="1">
    <source>
        <dbReference type="SAM" id="Phobius"/>
    </source>
</evidence>
<protein>
    <recommendedName>
        <fullName evidence="4">Hemolysin XhlA</fullName>
    </recommendedName>
</protein>
<comment type="caution">
    <text evidence="2">The sequence shown here is derived from an EMBL/GenBank/DDBJ whole genome shotgun (WGS) entry which is preliminary data.</text>
</comment>
<dbReference type="Proteomes" id="UP000253594">
    <property type="component" value="Unassembled WGS sequence"/>
</dbReference>
<evidence type="ECO:0008006" key="4">
    <source>
        <dbReference type="Google" id="ProtNLM"/>
    </source>
</evidence>
<gene>
    <name evidence="2" type="ORF">DT376_45670</name>
</gene>
<keyword evidence="1" id="KW-0812">Transmembrane</keyword>
<keyword evidence="1" id="KW-0472">Membrane</keyword>
<feature type="non-terminal residue" evidence="2">
    <location>
        <position position="70"/>
    </location>
</feature>
<dbReference type="AlphaFoldDB" id="A0A367LTA0"/>
<evidence type="ECO:0000313" key="2">
    <source>
        <dbReference type="EMBL" id="RCI62956.1"/>
    </source>
</evidence>
<proteinExistence type="predicted"/>
<sequence length="70" mass="7837">MDTRIINLERDMTDVKVALGKVETRLEGIEARMVTKGQMAIWALSSLLVVGGSFFAAVWWVVQQYLAPIL</sequence>
<evidence type="ECO:0000313" key="3">
    <source>
        <dbReference type="Proteomes" id="UP000253594"/>
    </source>
</evidence>
<accession>A0A367LTA0</accession>
<reference evidence="2 3" key="1">
    <citation type="submission" date="2018-07" db="EMBL/GenBank/DDBJ databases">
        <title>Mechanisms of high-level aminoglycoside resistance among Gram-negative pathogens in Brazil.</title>
        <authorList>
            <person name="Ballaben A.S."/>
            <person name="Darini A.L.C."/>
            <person name="Doi Y."/>
        </authorList>
    </citation>
    <scope>NUCLEOTIDE SEQUENCE [LARGE SCALE GENOMIC DNA]</scope>
    <source>
        <strain evidence="2 3">B2-305</strain>
    </source>
</reference>